<dbReference type="InterPro" id="IPR003736">
    <property type="entry name" value="PAAI_dom"/>
</dbReference>
<dbReference type="PANTHER" id="PTHR42856:SF1">
    <property type="entry name" value="ACYL-COENZYME A THIOESTERASE PAAI"/>
    <property type="match status" value="1"/>
</dbReference>
<gene>
    <name evidence="3" type="ORF">BOH66_14935</name>
</gene>
<feature type="domain" description="Thioesterase" evidence="2">
    <location>
        <begin position="50"/>
        <end position="119"/>
    </location>
</feature>
<organism evidence="3 4">
    <name type="scientific">Microbacterium aurum</name>
    <dbReference type="NCBI Taxonomy" id="36805"/>
    <lineage>
        <taxon>Bacteria</taxon>
        <taxon>Bacillati</taxon>
        <taxon>Actinomycetota</taxon>
        <taxon>Actinomycetes</taxon>
        <taxon>Micrococcales</taxon>
        <taxon>Microbacteriaceae</taxon>
        <taxon>Microbacterium</taxon>
    </lineage>
</organism>
<dbReference type="STRING" id="36805.BOH66_14935"/>
<sequence>MGMIDPFVLSLISDEPAMDWFGLNVEQAHEGSAVVTVRVSADQVNASRATHGGVVFAVADQAFAMAANTVVHYAVTADAAIQYLSPTNAGDVLTATARTSFRDERRVVIDVDVTSRDRTIALFRGTARAGRRQ</sequence>
<dbReference type="NCBIfam" id="TIGR00369">
    <property type="entry name" value="unchar_dom_1"/>
    <property type="match status" value="1"/>
</dbReference>
<name>A0A1P8UBA2_9MICO</name>
<dbReference type="InterPro" id="IPR029069">
    <property type="entry name" value="HotDog_dom_sf"/>
</dbReference>
<dbReference type="InterPro" id="IPR006683">
    <property type="entry name" value="Thioestr_dom"/>
</dbReference>
<reference evidence="3 4" key="1">
    <citation type="submission" date="2016-12" db="EMBL/GenBank/DDBJ databases">
        <title>Complete genome sequence of Microbacterium aurum KACC 15219.</title>
        <authorList>
            <person name="Jung Y."/>
            <person name="Shin J.-H."/>
            <person name="Lee Y.-J."/>
            <person name="Yi H."/>
            <person name="Bahn Y.-S."/>
            <person name="Kim J.F."/>
            <person name="Lee D.-W."/>
        </authorList>
    </citation>
    <scope>NUCLEOTIDE SEQUENCE [LARGE SCALE GENOMIC DNA]</scope>
    <source>
        <strain evidence="3 4">KACC 15219</strain>
    </source>
</reference>
<proteinExistence type="predicted"/>
<dbReference type="GO" id="GO:0016289">
    <property type="term" value="F:acyl-CoA hydrolase activity"/>
    <property type="evidence" value="ECO:0007669"/>
    <property type="project" value="UniProtKB-ARBA"/>
</dbReference>
<dbReference type="Pfam" id="PF03061">
    <property type="entry name" value="4HBT"/>
    <property type="match status" value="1"/>
</dbReference>
<dbReference type="CDD" id="cd03443">
    <property type="entry name" value="PaaI_thioesterase"/>
    <property type="match status" value="1"/>
</dbReference>
<keyword evidence="4" id="KW-1185">Reference proteome</keyword>
<dbReference type="Gene3D" id="3.10.129.10">
    <property type="entry name" value="Hotdog Thioesterase"/>
    <property type="match status" value="1"/>
</dbReference>
<evidence type="ECO:0000256" key="1">
    <source>
        <dbReference type="ARBA" id="ARBA00022801"/>
    </source>
</evidence>
<keyword evidence="1" id="KW-0378">Hydrolase</keyword>
<dbReference type="KEGG" id="maur:BOH66_14935"/>
<dbReference type="EMBL" id="CP018762">
    <property type="protein sequence ID" value="APZ35394.1"/>
    <property type="molecule type" value="Genomic_DNA"/>
</dbReference>
<accession>A0A1P8UBA2</accession>
<dbReference type="OrthoDB" id="5075821at2"/>
<dbReference type="Proteomes" id="UP000187185">
    <property type="component" value="Chromosome"/>
</dbReference>
<dbReference type="SUPFAM" id="SSF54637">
    <property type="entry name" value="Thioesterase/thiol ester dehydrase-isomerase"/>
    <property type="match status" value="1"/>
</dbReference>
<evidence type="ECO:0000313" key="4">
    <source>
        <dbReference type="Proteomes" id="UP000187185"/>
    </source>
</evidence>
<dbReference type="InterPro" id="IPR052723">
    <property type="entry name" value="Acyl-CoA_thioesterase_PaaI"/>
</dbReference>
<protein>
    <recommendedName>
        <fullName evidence="2">Thioesterase domain-containing protein</fullName>
    </recommendedName>
</protein>
<evidence type="ECO:0000259" key="2">
    <source>
        <dbReference type="Pfam" id="PF03061"/>
    </source>
</evidence>
<dbReference type="PANTHER" id="PTHR42856">
    <property type="entry name" value="ACYL-COENZYME A THIOESTERASE PAAI"/>
    <property type="match status" value="1"/>
</dbReference>
<dbReference type="AlphaFoldDB" id="A0A1P8UBA2"/>
<evidence type="ECO:0000313" key="3">
    <source>
        <dbReference type="EMBL" id="APZ35394.1"/>
    </source>
</evidence>